<protein>
    <submittedName>
        <fullName evidence="1">Uncharacterized protein</fullName>
    </submittedName>
</protein>
<comment type="caution">
    <text evidence="1">The sequence shown here is derived from an EMBL/GenBank/DDBJ whole genome shotgun (WGS) entry which is preliminary data.</text>
</comment>
<name>A0ABV5G5Z1_9MICC</name>
<accession>A0ABV5G5Z1</accession>
<keyword evidence="2" id="KW-1185">Reference proteome</keyword>
<dbReference type="Proteomes" id="UP001589575">
    <property type="component" value="Unassembled WGS sequence"/>
</dbReference>
<reference evidence="1 2" key="1">
    <citation type="submission" date="2024-09" db="EMBL/GenBank/DDBJ databases">
        <authorList>
            <person name="Sun Q."/>
            <person name="Mori K."/>
        </authorList>
    </citation>
    <scope>NUCLEOTIDE SEQUENCE [LARGE SCALE GENOMIC DNA]</scope>
    <source>
        <strain evidence="1 2">CCM 7609</strain>
    </source>
</reference>
<organism evidence="1 2">
    <name type="scientific">Citricoccus parietis</name>
    <dbReference type="NCBI Taxonomy" id="592307"/>
    <lineage>
        <taxon>Bacteria</taxon>
        <taxon>Bacillati</taxon>
        <taxon>Actinomycetota</taxon>
        <taxon>Actinomycetes</taxon>
        <taxon>Micrococcales</taxon>
        <taxon>Micrococcaceae</taxon>
        <taxon>Citricoccus</taxon>
    </lineage>
</organism>
<sequence>MTCRAVHSPALRWWSNTEWPWWATAGSSVSGAMERLGVNCTARARAVSTSRSVAACRSAAVR</sequence>
<gene>
    <name evidence="1" type="ORF">ACFFX0_25495</name>
</gene>
<proteinExistence type="predicted"/>
<dbReference type="EMBL" id="JBHMFI010000002">
    <property type="protein sequence ID" value="MFB9074366.1"/>
    <property type="molecule type" value="Genomic_DNA"/>
</dbReference>
<evidence type="ECO:0000313" key="2">
    <source>
        <dbReference type="Proteomes" id="UP001589575"/>
    </source>
</evidence>
<evidence type="ECO:0000313" key="1">
    <source>
        <dbReference type="EMBL" id="MFB9074366.1"/>
    </source>
</evidence>